<dbReference type="EMBL" id="JABZQH010000198">
    <property type="protein sequence ID" value="MBF1352576.1"/>
    <property type="molecule type" value="Genomic_DNA"/>
</dbReference>
<feature type="non-terminal residue" evidence="2">
    <location>
        <position position="93"/>
    </location>
</feature>
<comment type="caution">
    <text evidence="2">The sequence shown here is derived from an EMBL/GenBank/DDBJ whole genome shotgun (WGS) entry which is preliminary data.</text>
</comment>
<gene>
    <name evidence="2" type="ORF">HXM71_05595</name>
</gene>
<keyword evidence="1" id="KW-0812">Transmembrane</keyword>
<sequence length="93" mass="11106">MTENMTKQYGFRDNIFWIWALTFLLTIGGDLISFIPINYTLFSDAYTETFNLYITFWGIWFVFLIAILSIKDNRYILEALKYRKNGNNIKNLL</sequence>
<dbReference type="AlphaFoldDB" id="A0A930EJ63"/>
<evidence type="ECO:0000313" key="3">
    <source>
        <dbReference type="Proteomes" id="UP000722050"/>
    </source>
</evidence>
<name>A0A930EJ63_9FIRM</name>
<accession>A0A930EJ63</accession>
<proteinExistence type="predicted"/>
<keyword evidence="1" id="KW-1133">Transmembrane helix</keyword>
<evidence type="ECO:0000313" key="2">
    <source>
        <dbReference type="EMBL" id="MBF1352576.1"/>
    </source>
</evidence>
<feature type="transmembrane region" description="Helical" evidence="1">
    <location>
        <begin position="50"/>
        <end position="70"/>
    </location>
</feature>
<reference evidence="2" key="1">
    <citation type="submission" date="2020-04" db="EMBL/GenBank/DDBJ databases">
        <title>Deep metagenomics examines the oral microbiome during advanced dental caries in children, revealing novel taxa and co-occurrences with host molecules.</title>
        <authorList>
            <person name="Baker J.L."/>
            <person name="Morton J.T."/>
            <person name="Dinis M."/>
            <person name="Alvarez R."/>
            <person name="Tran N.C."/>
            <person name="Knight R."/>
            <person name="Edlund A."/>
        </authorList>
    </citation>
    <scope>NUCLEOTIDE SEQUENCE</scope>
    <source>
        <strain evidence="2">JCVI_24_bin.8</strain>
    </source>
</reference>
<keyword evidence="1" id="KW-0472">Membrane</keyword>
<evidence type="ECO:0000256" key="1">
    <source>
        <dbReference type="SAM" id="Phobius"/>
    </source>
</evidence>
<feature type="transmembrane region" description="Helical" evidence="1">
    <location>
        <begin position="15"/>
        <end position="38"/>
    </location>
</feature>
<protein>
    <submittedName>
        <fullName evidence="2">Uncharacterized protein</fullName>
    </submittedName>
</protein>
<dbReference type="Proteomes" id="UP000722050">
    <property type="component" value="Unassembled WGS sequence"/>
</dbReference>
<organism evidence="2 3">
    <name type="scientific">Mogibacterium diversum</name>
    <dbReference type="NCBI Taxonomy" id="114527"/>
    <lineage>
        <taxon>Bacteria</taxon>
        <taxon>Bacillati</taxon>
        <taxon>Bacillota</taxon>
        <taxon>Clostridia</taxon>
        <taxon>Peptostreptococcales</taxon>
        <taxon>Anaerovoracaceae</taxon>
        <taxon>Mogibacterium</taxon>
    </lineage>
</organism>